<dbReference type="Proteomes" id="UP000195106">
    <property type="component" value="Unassembled WGS sequence"/>
</dbReference>
<comment type="caution">
    <text evidence="5">The sequence shown here is derived from an EMBL/GenBank/DDBJ whole genome shotgun (WGS) entry which is preliminary data.</text>
</comment>
<protein>
    <submittedName>
        <fullName evidence="5">NAD(P)H-dependent FAD/FMN reductase</fullName>
    </submittedName>
</protein>
<dbReference type="InterPro" id="IPR029039">
    <property type="entry name" value="Flavoprotein-like_sf"/>
</dbReference>
<keyword evidence="1" id="KW-0285">Flavoprotein</keyword>
<name>A0A251XUI6_9MICO</name>
<evidence type="ECO:0000313" key="6">
    <source>
        <dbReference type="Proteomes" id="UP000195106"/>
    </source>
</evidence>
<dbReference type="Gene3D" id="3.40.50.360">
    <property type="match status" value="1"/>
</dbReference>
<sequence length="198" mass="21305">MSRALEVVVVNGSPNERSKTGGLADLVTATLADLLPIEVHHVGVHRLGASFTGAVQREDVDAAVEAEIRAVETADVLVAATPVYRASYSGMFKHFFDLVDQYALANKPVILVATGGSDRHALVIEHELRPLFAFFQAATIPVGFYANAGDFDGTTVLNNEVYSRIEMGLHDVLPALIRATEERPDADPDLRDQHGAAT</sequence>
<reference evidence="5 6" key="1">
    <citation type="submission" date="2016-08" db="EMBL/GenBank/DDBJ databases">
        <title>Genome sequence of Clavibacter michiganensis spp. strain CASJ009.</title>
        <authorList>
            <person name="Thapa S.P."/>
            <person name="Coaker G."/>
        </authorList>
    </citation>
    <scope>NUCLEOTIDE SEQUENCE [LARGE SCALE GENOMIC DNA]</scope>
    <source>
        <strain evidence="5">CASJ009</strain>
    </source>
</reference>
<accession>A0A251XUI6</accession>
<dbReference type="GO" id="GO:0016491">
    <property type="term" value="F:oxidoreductase activity"/>
    <property type="evidence" value="ECO:0007669"/>
    <property type="project" value="UniProtKB-KW"/>
</dbReference>
<evidence type="ECO:0000313" key="5">
    <source>
        <dbReference type="EMBL" id="OUE09155.1"/>
    </source>
</evidence>
<organism evidence="5 6">
    <name type="scientific">Clavibacter michiganensis</name>
    <dbReference type="NCBI Taxonomy" id="28447"/>
    <lineage>
        <taxon>Bacteria</taxon>
        <taxon>Bacillati</taxon>
        <taxon>Actinomycetota</taxon>
        <taxon>Actinomycetes</taxon>
        <taxon>Micrococcales</taxon>
        <taxon>Microbacteriaceae</taxon>
        <taxon>Clavibacter</taxon>
    </lineage>
</organism>
<gene>
    <name evidence="5" type="ORF">CMsap09_09435</name>
</gene>
<evidence type="ECO:0000256" key="2">
    <source>
        <dbReference type="ARBA" id="ARBA00022643"/>
    </source>
</evidence>
<dbReference type="PANTHER" id="PTHR43408:SF2">
    <property type="entry name" value="FMN REDUCTASE (NADPH)"/>
    <property type="match status" value="1"/>
</dbReference>
<dbReference type="SUPFAM" id="SSF52218">
    <property type="entry name" value="Flavoproteins"/>
    <property type="match status" value="1"/>
</dbReference>
<dbReference type="InterPro" id="IPR005025">
    <property type="entry name" value="FMN_Rdtase-like_dom"/>
</dbReference>
<keyword evidence="2" id="KW-0288">FMN</keyword>
<keyword evidence="3" id="KW-0560">Oxidoreductase</keyword>
<dbReference type="InterPro" id="IPR051814">
    <property type="entry name" value="NAD(P)H-dep_FMN_reductase"/>
</dbReference>
<dbReference type="EMBL" id="MDHJ01000001">
    <property type="protein sequence ID" value="OUE09155.1"/>
    <property type="molecule type" value="Genomic_DNA"/>
</dbReference>
<evidence type="ECO:0000256" key="1">
    <source>
        <dbReference type="ARBA" id="ARBA00022630"/>
    </source>
</evidence>
<dbReference type="PANTHER" id="PTHR43408">
    <property type="entry name" value="FMN REDUCTASE (NADPH)"/>
    <property type="match status" value="1"/>
</dbReference>
<dbReference type="Pfam" id="PF03358">
    <property type="entry name" value="FMN_red"/>
    <property type="match status" value="1"/>
</dbReference>
<evidence type="ECO:0000256" key="3">
    <source>
        <dbReference type="ARBA" id="ARBA00023002"/>
    </source>
</evidence>
<dbReference type="AlphaFoldDB" id="A0A251XUI6"/>
<evidence type="ECO:0000259" key="4">
    <source>
        <dbReference type="Pfam" id="PF03358"/>
    </source>
</evidence>
<proteinExistence type="predicted"/>
<feature type="domain" description="NADPH-dependent FMN reductase-like" evidence="4">
    <location>
        <begin position="6"/>
        <end position="146"/>
    </location>
</feature>